<name>A0A1Z4BZ41_9GAMM</name>
<protein>
    <recommendedName>
        <fullName evidence="6">DUF2490 domain-containing protein</fullName>
    </recommendedName>
</protein>
<evidence type="ECO:0000313" key="2">
    <source>
        <dbReference type="EMBL" id="ASF46548.1"/>
    </source>
</evidence>
<dbReference type="RefSeq" id="WP_088619420.1">
    <property type="nucleotide sequence ID" value="NZ_CP022129.1"/>
</dbReference>
<dbReference type="Proteomes" id="UP000237423">
    <property type="component" value="Unassembled WGS sequence"/>
</dbReference>
<accession>A0A1Z4BZ41</accession>
<dbReference type="Pfam" id="PF10677">
    <property type="entry name" value="DUF2490"/>
    <property type="match status" value="1"/>
</dbReference>
<dbReference type="EMBL" id="PGFZ01000001">
    <property type="protein sequence ID" value="POZ53582.1"/>
    <property type="molecule type" value="Genomic_DNA"/>
</dbReference>
<dbReference type="KEGG" id="mpsy:CEK71_10960"/>
<feature type="signal peptide" evidence="1">
    <location>
        <begin position="1"/>
        <end position="22"/>
    </location>
</feature>
<feature type="chain" id="PRO_5036313116" description="DUF2490 domain-containing protein" evidence="1">
    <location>
        <begin position="23"/>
        <end position="237"/>
    </location>
</feature>
<evidence type="ECO:0000313" key="4">
    <source>
        <dbReference type="Proteomes" id="UP000197019"/>
    </source>
</evidence>
<dbReference type="Proteomes" id="UP000197019">
    <property type="component" value="Chromosome"/>
</dbReference>
<evidence type="ECO:0000256" key="1">
    <source>
        <dbReference type="SAM" id="SignalP"/>
    </source>
</evidence>
<evidence type="ECO:0000313" key="3">
    <source>
        <dbReference type="EMBL" id="POZ53582.1"/>
    </source>
</evidence>
<sequence length="237" mass="26868">MKKLLALAMIMGFGALAPPATAAGPAPTFVEDDGSWLQMVGEGSLKIIDPKLEKTRIWLEGQSRYDGDFSHWYQGMVRAAVGYSLTERLTVWAGYTWLPTQNIGKSFVSQQDVWPGLRYVLPTSFGTLSLRTLVESNFLQDSNVRVRPRQMVRFMHPLQAEPRLSLIAWDEFFIRLNDTPYGGQAGFDQNRAFAGLGWSFNKNVRTELGYMNQYVENLTHTSDTMRHLIMGSVFINF</sequence>
<reference evidence="3 5" key="2">
    <citation type="submission" date="2017-11" db="EMBL/GenBank/DDBJ databases">
        <title>Draft Genome Sequence of Methylobacter psychrotolerans Sph1T, an Obligate Methanotroph from Low-Temperature Environments.</title>
        <authorList>
            <person name="Oshkin I.Y."/>
            <person name="Miroshnikov K."/>
            <person name="Belova S.E."/>
            <person name="Korzhenkov A."/>
            <person name="Toshchakov S.V."/>
            <person name="Dedysh S.N."/>
        </authorList>
    </citation>
    <scope>NUCLEOTIDE SEQUENCE [LARGE SCALE GENOMIC DNA]</scope>
    <source>
        <strain evidence="3 5">Sph1</strain>
    </source>
</reference>
<organism evidence="2 4">
    <name type="scientific">Methylovulum psychrotolerans</name>
    <dbReference type="NCBI Taxonomy" id="1704499"/>
    <lineage>
        <taxon>Bacteria</taxon>
        <taxon>Pseudomonadati</taxon>
        <taxon>Pseudomonadota</taxon>
        <taxon>Gammaproteobacteria</taxon>
        <taxon>Methylococcales</taxon>
        <taxon>Methylococcaceae</taxon>
        <taxon>Methylovulum</taxon>
    </lineage>
</organism>
<dbReference type="OrthoDB" id="5381041at2"/>
<evidence type="ECO:0000313" key="5">
    <source>
        <dbReference type="Proteomes" id="UP000237423"/>
    </source>
</evidence>
<gene>
    <name evidence="3" type="ORF">AADEFJLK_00612</name>
    <name evidence="2" type="ORF">CEK71_10960</name>
</gene>
<evidence type="ECO:0008006" key="6">
    <source>
        <dbReference type="Google" id="ProtNLM"/>
    </source>
</evidence>
<keyword evidence="1" id="KW-0732">Signal</keyword>
<dbReference type="AlphaFoldDB" id="A0A1Z4BZ41"/>
<dbReference type="InterPro" id="IPR019619">
    <property type="entry name" value="DUF2490"/>
</dbReference>
<reference evidence="2 4" key="1">
    <citation type="submission" date="2017-06" db="EMBL/GenBank/DDBJ databases">
        <title>Genome Sequencing of the methanotroph Methylovulum psychrotolerants str. HV10-M2 isolated from a high-altitude environment.</title>
        <authorList>
            <person name="Mateos-Rivera A."/>
        </authorList>
    </citation>
    <scope>NUCLEOTIDE SEQUENCE [LARGE SCALE GENOMIC DNA]</scope>
    <source>
        <strain evidence="2 4">HV10_M2</strain>
    </source>
</reference>
<dbReference type="EMBL" id="CP022129">
    <property type="protein sequence ID" value="ASF46548.1"/>
    <property type="molecule type" value="Genomic_DNA"/>
</dbReference>
<keyword evidence="4" id="KW-1185">Reference proteome</keyword>
<proteinExistence type="predicted"/>